<dbReference type="PRINTS" id="PR00996">
    <property type="entry name" value="CHERMTFRASE"/>
</dbReference>
<dbReference type="InterPro" id="IPR022641">
    <property type="entry name" value="CheR_N"/>
</dbReference>
<organism evidence="2 3">
    <name type="scientific">Paracoccus gahaiensis</name>
    <dbReference type="NCBI Taxonomy" id="1706839"/>
    <lineage>
        <taxon>Bacteria</taxon>
        <taxon>Pseudomonadati</taxon>
        <taxon>Pseudomonadota</taxon>
        <taxon>Alphaproteobacteria</taxon>
        <taxon>Rhodobacterales</taxon>
        <taxon>Paracoccaceae</taxon>
        <taxon>Paracoccus</taxon>
    </lineage>
</organism>
<name>A0A4U0S154_9RHOB</name>
<dbReference type="PANTHER" id="PTHR24422:SF8">
    <property type="entry name" value="CHEMOTAXIS PROTEIN"/>
    <property type="match status" value="1"/>
</dbReference>
<dbReference type="SMART" id="SM00138">
    <property type="entry name" value="MeTrc"/>
    <property type="match status" value="1"/>
</dbReference>
<evidence type="ECO:0000313" key="3">
    <source>
        <dbReference type="Proteomes" id="UP000309747"/>
    </source>
</evidence>
<proteinExistence type="predicted"/>
<dbReference type="InterPro" id="IPR022642">
    <property type="entry name" value="CheR_C"/>
</dbReference>
<feature type="domain" description="CheR-type methyltransferase" evidence="1">
    <location>
        <begin position="19"/>
        <end position="260"/>
    </location>
</feature>
<keyword evidence="2" id="KW-0808">Transferase</keyword>
<dbReference type="SUPFAM" id="SSF53335">
    <property type="entry name" value="S-adenosyl-L-methionine-dependent methyltransferases"/>
    <property type="match status" value="1"/>
</dbReference>
<dbReference type="GO" id="GO:0008757">
    <property type="term" value="F:S-adenosylmethionine-dependent methyltransferase activity"/>
    <property type="evidence" value="ECO:0007669"/>
    <property type="project" value="InterPro"/>
</dbReference>
<dbReference type="InterPro" id="IPR000780">
    <property type="entry name" value="CheR_MeTrfase"/>
</dbReference>
<keyword evidence="3" id="KW-1185">Reference proteome</keyword>
<dbReference type="Pfam" id="PF01739">
    <property type="entry name" value="CheR"/>
    <property type="match status" value="1"/>
</dbReference>
<dbReference type="InterPro" id="IPR029063">
    <property type="entry name" value="SAM-dependent_MTases_sf"/>
</dbReference>
<dbReference type="SUPFAM" id="SSF47757">
    <property type="entry name" value="Chemotaxis receptor methyltransferase CheR, N-terminal domain"/>
    <property type="match status" value="1"/>
</dbReference>
<dbReference type="GO" id="GO:0032259">
    <property type="term" value="P:methylation"/>
    <property type="evidence" value="ECO:0007669"/>
    <property type="project" value="UniProtKB-KW"/>
</dbReference>
<evidence type="ECO:0000313" key="2">
    <source>
        <dbReference type="EMBL" id="TJZ94294.1"/>
    </source>
</evidence>
<reference evidence="2 3" key="1">
    <citation type="submission" date="2019-04" db="EMBL/GenBank/DDBJ databases">
        <authorList>
            <person name="Li J."/>
        </authorList>
    </citation>
    <scope>NUCLEOTIDE SEQUENCE [LARGE SCALE GENOMIC DNA]</scope>
    <source>
        <strain evidence="2 3">KCTC 42687</strain>
    </source>
</reference>
<evidence type="ECO:0000259" key="1">
    <source>
        <dbReference type="PROSITE" id="PS50123"/>
    </source>
</evidence>
<dbReference type="EMBL" id="SUNI01000001">
    <property type="protein sequence ID" value="TJZ94294.1"/>
    <property type="molecule type" value="Genomic_DNA"/>
</dbReference>
<dbReference type="OrthoDB" id="9816309at2"/>
<sequence>MDAPVSLDPVPLRPGDAIELDLFLEALNRRYHYDFRSYSRSSLARRADLARERLGCATLSEVQGRLLHDPAVLPDIIDAMTVQVSEMFRDPGYYLALRREVIPHLRTFPSLKVWVAGCADGEELYSLAILFREEGLFDRTLFYATEINHRALARAEGGVYDIDRLPVFTRNYQQAGGLGSLADYYATGYGRAAFDRGLRARTVFSEHNLATDQVFSEVHLISCRNVLIYFDNTLQNRAVGLFAESLARGGFLGLGSHETLRFSTHAASFAAFAEPDRIWRRTAAQETAHAS</sequence>
<dbReference type="AlphaFoldDB" id="A0A4U0S154"/>
<comment type="caution">
    <text evidence="2">The sequence shown here is derived from an EMBL/GenBank/DDBJ whole genome shotgun (WGS) entry which is preliminary data.</text>
</comment>
<dbReference type="PROSITE" id="PS50123">
    <property type="entry name" value="CHER"/>
    <property type="match status" value="1"/>
</dbReference>
<dbReference type="PANTHER" id="PTHR24422">
    <property type="entry name" value="CHEMOTAXIS PROTEIN METHYLTRANSFERASE"/>
    <property type="match status" value="1"/>
</dbReference>
<accession>A0A4U0S154</accession>
<dbReference type="Gene3D" id="3.40.50.150">
    <property type="entry name" value="Vaccinia Virus protein VP39"/>
    <property type="match status" value="1"/>
</dbReference>
<dbReference type="Proteomes" id="UP000309747">
    <property type="component" value="Unassembled WGS sequence"/>
</dbReference>
<keyword evidence="2" id="KW-0489">Methyltransferase</keyword>
<protein>
    <submittedName>
        <fullName evidence="2">Protein-glutamate O-methyltransferase CheR</fullName>
    </submittedName>
</protein>
<dbReference type="InterPro" id="IPR050903">
    <property type="entry name" value="Bact_Chemotaxis_MeTrfase"/>
</dbReference>
<gene>
    <name evidence="2" type="ORF">FA743_02845</name>
</gene>
<dbReference type="Pfam" id="PF03705">
    <property type="entry name" value="CheR_N"/>
    <property type="match status" value="1"/>
</dbReference>